<protein>
    <submittedName>
        <fullName evidence="1">Glycerophosphoryl diester phosphodiesterase</fullName>
    </submittedName>
</protein>
<sequence>MIEILAHRGNLFGSDCQRENNASACKECLDLGFGLELDVRNYKNNLYAKHDPVTSDKAQYWAEIVEILINYPQLTIAINIKDTGNENSLITSIRNLSWFKVFLFDLELVVGIENYNSLTSVYKSLDSKIEIAIRASDKGEPLERAIESTSKVVWLDEFDNFWVSQQVIEKLNLAGKKVYAVAPDLHKHSANISMTRCQEFAAWNVAGICTDYPIMLRNLLKGIT</sequence>
<dbReference type="AlphaFoldDB" id="A0A2K8SYE5"/>
<dbReference type="SUPFAM" id="SSF51695">
    <property type="entry name" value="PLC-like phosphodiesterases"/>
    <property type="match status" value="1"/>
</dbReference>
<dbReference type="EMBL" id="CP024785">
    <property type="protein sequence ID" value="AUB40400.1"/>
    <property type="molecule type" value="Genomic_DNA"/>
</dbReference>
<dbReference type="InterPro" id="IPR017946">
    <property type="entry name" value="PLC-like_Pdiesterase_TIM-brl"/>
</dbReference>
<keyword evidence="2" id="KW-1185">Reference proteome</keyword>
<organism evidence="1 2">
    <name type="scientific">Nostoc flagelliforme CCNUN1</name>
    <dbReference type="NCBI Taxonomy" id="2038116"/>
    <lineage>
        <taxon>Bacteria</taxon>
        <taxon>Bacillati</taxon>
        <taxon>Cyanobacteriota</taxon>
        <taxon>Cyanophyceae</taxon>
        <taxon>Nostocales</taxon>
        <taxon>Nostocaceae</taxon>
        <taxon>Nostoc</taxon>
    </lineage>
</organism>
<dbReference type="OrthoDB" id="9810159at2"/>
<dbReference type="Proteomes" id="UP000232003">
    <property type="component" value="Chromosome"/>
</dbReference>
<dbReference type="GO" id="GO:0006629">
    <property type="term" value="P:lipid metabolic process"/>
    <property type="evidence" value="ECO:0007669"/>
    <property type="project" value="InterPro"/>
</dbReference>
<name>A0A2K8SYE5_9NOSO</name>
<dbReference type="GO" id="GO:0008081">
    <property type="term" value="F:phosphoric diester hydrolase activity"/>
    <property type="evidence" value="ECO:0007669"/>
    <property type="project" value="InterPro"/>
</dbReference>
<accession>A0A2K8SYE5</accession>
<dbReference type="Gene3D" id="3.20.20.190">
    <property type="entry name" value="Phosphatidylinositol (PI) phosphodiesterase"/>
    <property type="match status" value="1"/>
</dbReference>
<evidence type="ECO:0000313" key="2">
    <source>
        <dbReference type="Proteomes" id="UP000232003"/>
    </source>
</evidence>
<dbReference type="KEGG" id="nfl:COO91_06413"/>
<proteinExistence type="predicted"/>
<gene>
    <name evidence="1" type="ORF">COO91_06413</name>
</gene>
<reference evidence="1 2" key="1">
    <citation type="submission" date="2017-11" db="EMBL/GenBank/DDBJ databases">
        <title>Complete genome of a free-living desiccation-tolerant cyanobacterium and its photosynthetic adaptation to extreme terrestrial habitat.</title>
        <authorList>
            <person name="Shang J."/>
        </authorList>
    </citation>
    <scope>NUCLEOTIDE SEQUENCE [LARGE SCALE GENOMIC DNA]</scope>
    <source>
        <strain evidence="1 2">CCNUN1</strain>
    </source>
</reference>
<dbReference type="RefSeq" id="WP_100901125.1">
    <property type="nucleotide sequence ID" value="NZ_CAWNNC010000001.1"/>
</dbReference>
<evidence type="ECO:0000313" key="1">
    <source>
        <dbReference type="EMBL" id="AUB40400.1"/>
    </source>
</evidence>